<gene>
    <name evidence="3" type="ORF">RQP53_01225</name>
</gene>
<feature type="coiled-coil region" evidence="1">
    <location>
        <begin position="26"/>
        <end position="53"/>
    </location>
</feature>
<evidence type="ECO:0000256" key="2">
    <source>
        <dbReference type="SAM" id="SignalP"/>
    </source>
</evidence>
<dbReference type="Proteomes" id="UP001246372">
    <property type="component" value="Unassembled WGS sequence"/>
</dbReference>
<comment type="caution">
    <text evidence="3">The sequence shown here is derived from an EMBL/GenBank/DDBJ whole genome shotgun (WGS) entry which is preliminary data.</text>
</comment>
<reference evidence="3" key="1">
    <citation type="submission" date="2023-09" db="EMBL/GenBank/DDBJ databases">
        <title>Paucibacter sp. APW11 Genome sequencing and assembly.</title>
        <authorList>
            <person name="Kim I."/>
        </authorList>
    </citation>
    <scope>NUCLEOTIDE SEQUENCE</scope>
    <source>
        <strain evidence="3">APW11</strain>
    </source>
</reference>
<evidence type="ECO:0000256" key="1">
    <source>
        <dbReference type="SAM" id="Coils"/>
    </source>
</evidence>
<evidence type="ECO:0000313" key="4">
    <source>
        <dbReference type="Proteomes" id="UP001246372"/>
    </source>
</evidence>
<organism evidence="3 4">
    <name type="scientific">Roseateles aquae</name>
    <dbReference type="NCBI Taxonomy" id="3077235"/>
    <lineage>
        <taxon>Bacteria</taxon>
        <taxon>Pseudomonadati</taxon>
        <taxon>Pseudomonadota</taxon>
        <taxon>Betaproteobacteria</taxon>
        <taxon>Burkholderiales</taxon>
        <taxon>Sphaerotilaceae</taxon>
        <taxon>Roseateles</taxon>
    </lineage>
</organism>
<proteinExistence type="predicted"/>
<feature type="chain" id="PRO_5047022739" description="Porin" evidence="2">
    <location>
        <begin position="22"/>
        <end position="431"/>
    </location>
</feature>
<evidence type="ECO:0008006" key="5">
    <source>
        <dbReference type="Google" id="ProtNLM"/>
    </source>
</evidence>
<dbReference type="EMBL" id="JAVXZY010000001">
    <property type="protein sequence ID" value="MDT8997891.1"/>
    <property type="molecule type" value="Genomic_DNA"/>
</dbReference>
<dbReference type="InterPro" id="IPR023614">
    <property type="entry name" value="Porin_dom_sf"/>
</dbReference>
<accession>A0ABU3P5N1</accession>
<sequence>MSLTRLSLALALSLGAASSQAQSATEQELMRRLDQLATELNKVRAELGQLQQAQAAQAAQAKVATAAVQPPPATLSSAELPPAQPATVLSGYAELNYNRPSKSSKDASADLRRLVLGYQHRFDEKTKVVAEIEVEHAVASADDAGEVAIEQAYIEHQLSPSLALHGGLFLMPMGLLNENHEPSAYLGVERNFVETAIIPSTWREGGLQLVATLDNGLTLQGGISTSFDLNKWDAGSSEGRESPLGAIHQEMAQARSRDLALFGAANWRGVPGLLLGASLFSGQATHKQTAVDSRITLWDVHARWTPGAWDLSGVYTRGSISKTAQLNLPLVGGVTLIPSRFEGWYAQAGYKLWEQGSYALTPFVRWEQFNTASRYADLGQGLTPAVAPAERVITLGANFQLTPGVVFKADWQRFRENSDLDRFNLGLGWSF</sequence>
<name>A0ABU3P5N1_9BURK</name>
<protein>
    <recommendedName>
        <fullName evidence="5">Porin</fullName>
    </recommendedName>
</protein>
<feature type="signal peptide" evidence="2">
    <location>
        <begin position="1"/>
        <end position="21"/>
    </location>
</feature>
<keyword evidence="2" id="KW-0732">Signal</keyword>
<keyword evidence="4" id="KW-1185">Reference proteome</keyword>
<dbReference type="RefSeq" id="WP_315648142.1">
    <property type="nucleotide sequence ID" value="NZ_JAVXZY010000001.1"/>
</dbReference>
<keyword evidence="1" id="KW-0175">Coiled coil</keyword>
<evidence type="ECO:0000313" key="3">
    <source>
        <dbReference type="EMBL" id="MDT8997891.1"/>
    </source>
</evidence>
<dbReference type="Gene3D" id="2.40.160.10">
    <property type="entry name" value="Porin"/>
    <property type="match status" value="1"/>
</dbReference>
<dbReference type="SUPFAM" id="SSF56935">
    <property type="entry name" value="Porins"/>
    <property type="match status" value="1"/>
</dbReference>